<organism evidence="2 3">
    <name type="scientific">Puccinia striiformis</name>
    <dbReference type="NCBI Taxonomy" id="27350"/>
    <lineage>
        <taxon>Eukaryota</taxon>
        <taxon>Fungi</taxon>
        <taxon>Dikarya</taxon>
        <taxon>Basidiomycota</taxon>
        <taxon>Pucciniomycotina</taxon>
        <taxon>Pucciniomycetes</taxon>
        <taxon>Pucciniales</taxon>
        <taxon>Pucciniaceae</taxon>
        <taxon>Puccinia</taxon>
    </lineage>
</organism>
<dbReference type="EMBL" id="PKSM01000068">
    <property type="protein sequence ID" value="POW18278.1"/>
    <property type="molecule type" value="Genomic_DNA"/>
</dbReference>
<dbReference type="VEuPathDB" id="FungiDB:PSHT_05976"/>
<accession>A0A2S4W947</accession>
<keyword evidence="3" id="KW-1185">Reference proteome</keyword>
<sequence length="443" mass="50135">MKSRDMSHHAINHTPYNPGEQGYQYPMTGPDRADRYSGSQWGEISSDYRPSLGTGSLANCHQSQGTSDVNTDRNRLDGLGSDQAQQLHQISSHDSEVGPIRTQPQHHLPSSPLGYCSTCCTHGQSDLDISDLTYQSELLSSDNSSQRSANSMRVINRQTLQSVQDCLQSMGDQYHLNNEVVQWAQNLLDIPEQELWLMSILVNLNSRIPPAPSPHVDRTAAPTSTKSYTFPPNLRIFCRTQIREVLLRPDIEAYTRRMAERNHVENWPIPMAKGLIFGQSDAFKCMHLRPDYQRDVIFKKELNSLLGTILKGEKNNFANLLRLGLGGLEEQTRQSPRQSCPTLSVLFTKLWTLALNRPRSPISRLINTPMFNQMFGHLVIEKDRRLWDGTKIADKWADLDVQLPTDAEVQARIAQEAELRGSTSRVETLWPQVRLGNALRPTQ</sequence>
<gene>
    <name evidence="2" type="ORF">PSHT_05976</name>
</gene>
<evidence type="ECO:0000313" key="3">
    <source>
        <dbReference type="Proteomes" id="UP000238274"/>
    </source>
</evidence>
<reference evidence="2 3" key="1">
    <citation type="submission" date="2017-12" db="EMBL/GenBank/DDBJ databases">
        <title>Gene loss provides genomic basis for host adaptation in cereal stripe rust fungi.</title>
        <authorList>
            <person name="Xia C."/>
        </authorList>
    </citation>
    <scope>NUCLEOTIDE SEQUENCE [LARGE SCALE GENOMIC DNA]</scope>
    <source>
        <strain evidence="2 3">93TX-2</strain>
    </source>
</reference>
<evidence type="ECO:0000256" key="1">
    <source>
        <dbReference type="SAM" id="MobiDB-lite"/>
    </source>
</evidence>
<feature type="compositionally biased region" description="Polar residues" evidence="1">
    <location>
        <begin position="53"/>
        <end position="69"/>
    </location>
</feature>
<reference evidence="3" key="3">
    <citation type="journal article" date="2018" name="Mol. Plant Microbe Interact.">
        <title>Genome sequence resources for the wheat stripe rust pathogen (Puccinia striiformis f. sp. tritici) and the barley stripe rust pathogen (Puccinia striiformis f. sp. hordei).</title>
        <authorList>
            <person name="Xia C."/>
            <person name="Wang M."/>
            <person name="Yin C."/>
            <person name="Cornejo O.E."/>
            <person name="Hulbert S.H."/>
            <person name="Chen X."/>
        </authorList>
    </citation>
    <scope>NUCLEOTIDE SEQUENCE [LARGE SCALE GENOMIC DNA]</scope>
    <source>
        <strain evidence="3">93TX-2</strain>
    </source>
</reference>
<dbReference type="VEuPathDB" id="FungiDB:PSTT_00387"/>
<name>A0A2S4W947_9BASI</name>
<reference evidence="3" key="2">
    <citation type="journal article" date="2018" name="BMC Genomics">
        <title>Genomic insights into host adaptation between the wheat stripe rust pathogen (Puccinia striiformis f. sp. tritici) and the barley stripe rust pathogen (Puccinia striiformis f. sp. hordei).</title>
        <authorList>
            <person name="Xia C."/>
            <person name="Wang M."/>
            <person name="Yin C."/>
            <person name="Cornejo O.E."/>
            <person name="Hulbert S.H."/>
            <person name="Chen X."/>
        </authorList>
    </citation>
    <scope>NUCLEOTIDE SEQUENCE [LARGE SCALE GENOMIC DNA]</scope>
    <source>
        <strain evidence="3">93TX-2</strain>
    </source>
</reference>
<comment type="caution">
    <text evidence="2">The sequence shown here is derived from an EMBL/GenBank/DDBJ whole genome shotgun (WGS) entry which is preliminary data.</text>
</comment>
<proteinExistence type="predicted"/>
<evidence type="ECO:0000313" key="2">
    <source>
        <dbReference type="EMBL" id="POW18278.1"/>
    </source>
</evidence>
<dbReference type="AlphaFoldDB" id="A0A2S4W947"/>
<protein>
    <submittedName>
        <fullName evidence="2">Uncharacterized protein</fullName>
    </submittedName>
</protein>
<feature type="region of interest" description="Disordered" evidence="1">
    <location>
        <begin position="1"/>
        <end position="78"/>
    </location>
</feature>
<dbReference type="OrthoDB" id="2501477at2759"/>
<feature type="non-terminal residue" evidence="2">
    <location>
        <position position="443"/>
    </location>
</feature>
<dbReference type="VEuPathDB" id="FungiDB:PSTT_02803"/>
<dbReference type="Proteomes" id="UP000238274">
    <property type="component" value="Unassembled WGS sequence"/>
</dbReference>